<protein>
    <submittedName>
        <fullName evidence="2">Uncharacterized protein</fullName>
    </submittedName>
</protein>
<evidence type="ECO:0000256" key="1">
    <source>
        <dbReference type="SAM" id="Phobius"/>
    </source>
</evidence>
<dbReference type="EMBL" id="CP073754">
    <property type="protein sequence ID" value="QWF69812.1"/>
    <property type="molecule type" value="Genomic_DNA"/>
</dbReference>
<keyword evidence="1" id="KW-1133">Transmembrane helix</keyword>
<dbReference type="RefSeq" id="WP_215580316.1">
    <property type="nucleotide sequence ID" value="NZ_CP073754.1"/>
</dbReference>
<evidence type="ECO:0000313" key="3">
    <source>
        <dbReference type="Proteomes" id="UP000676649"/>
    </source>
</evidence>
<feature type="transmembrane region" description="Helical" evidence="1">
    <location>
        <begin position="6"/>
        <end position="22"/>
    </location>
</feature>
<sequence length="128" mass="14507">MQEYMPIFAAILGGLVVSFGWYRTGKLNRENNIHLKRLDFRIKALESFLPVWREIQKNGNAFANPDVVEKLAAARESFHLYGTQNDIDLIEKLVNAIETKDLEAANKALPALVNLIKQGVRNELQIDA</sequence>
<keyword evidence="1" id="KW-0472">Membrane</keyword>
<proteinExistence type="predicted"/>
<dbReference type="KEGG" id="mpad:KEF85_10570"/>
<evidence type="ECO:0000313" key="2">
    <source>
        <dbReference type="EMBL" id="QWF69812.1"/>
    </source>
</evidence>
<keyword evidence="1" id="KW-0812">Transmembrane</keyword>
<reference evidence="2" key="1">
    <citation type="submission" date="2021-04" db="EMBL/GenBank/DDBJ databases">
        <title>Draft genome sequence data of methanotrophic Methylovulum sp. strain S1L and Methylomonas sp. strain S2AM isolated from boreal lake water columns.</title>
        <authorList>
            <person name="Rissanen A.J."/>
            <person name="Mangayil R."/>
            <person name="Svenning M.M."/>
            <person name="Khanongnuch R."/>
        </authorList>
    </citation>
    <scope>NUCLEOTIDE SEQUENCE</scope>
    <source>
        <strain evidence="2">S2AM</strain>
    </source>
</reference>
<accession>A0A975R8C4</accession>
<dbReference type="Proteomes" id="UP000676649">
    <property type="component" value="Chromosome"/>
</dbReference>
<name>A0A975R8C4_9GAMM</name>
<dbReference type="AlphaFoldDB" id="A0A975R8C4"/>
<gene>
    <name evidence="2" type="ORF">KEF85_10570</name>
</gene>
<keyword evidence="3" id="KW-1185">Reference proteome</keyword>
<organism evidence="2 3">
    <name type="scientific">Methylomonas paludis</name>
    <dbReference type="NCBI Taxonomy" id="1173101"/>
    <lineage>
        <taxon>Bacteria</taxon>
        <taxon>Pseudomonadati</taxon>
        <taxon>Pseudomonadota</taxon>
        <taxon>Gammaproteobacteria</taxon>
        <taxon>Methylococcales</taxon>
        <taxon>Methylococcaceae</taxon>
        <taxon>Methylomonas</taxon>
    </lineage>
</organism>